<evidence type="ECO:0000259" key="5">
    <source>
        <dbReference type="Pfam" id="PF13614"/>
    </source>
</evidence>
<dbReference type="InterPro" id="IPR027417">
    <property type="entry name" value="P-loop_NTPase"/>
</dbReference>
<dbReference type="AlphaFoldDB" id="A0A9E7IWT2"/>
<protein>
    <recommendedName>
        <fullName evidence="4">Sporulation initiation inhibitor protein Soj</fullName>
    </recommendedName>
</protein>
<comment type="catalytic activity">
    <reaction evidence="2">
        <text>ATP + H2O = ADP + phosphate + H(+)</text>
        <dbReference type="Rhea" id="RHEA:13065"/>
        <dbReference type="ChEBI" id="CHEBI:15377"/>
        <dbReference type="ChEBI" id="CHEBI:15378"/>
        <dbReference type="ChEBI" id="CHEBI:30616"/>
        <dbReference type="ChEBI" id="CHEBI:43474"/>
        <dbReference type="ChEBI" id="CHEBI:456216"/>
    </reaction>
</comment>
<proteinExistence type="inferred from homology"/>
<dbReference type="CDD" id="cd02042">
    <property type="entry name" value="ParAB_family"/>
    <property type="match status" value="1"/>
</dbReference>
<dbReference type="Proteomes" id="UP000831151">
    <property type="component" value="Chromosome"/>
</dbReference>
<dbReference type="PANTHER" id="PTHR13696">
    <property type="entry name" value="P-LOOP CONTAINING NUCLEOSIDE TRIPHOSPHATE HYDROLASE"/>
    <property type="match status" value="1"/>
</dbReference>
<dbReference type="Gene3D" id="3.40.50.300">
    <property type="entry name" value="P-loop containing nucleotide triphosphate hydrolases"/>
    <property type="match status" value="1"/>
</dbReference>
<dbReference type="PIRSF" id="PIRSF009320">
    <property type="entry name" value="Nuc_binding_HP_1000"/>
    <property type="match status" value="1"/>
</dbReference>
<feature type="domain" description="AAA" evidence="5">
    <location>
        <begin position="3"/>
        <end position="179"/>
    </location>
</feature>
<dbReference type="SUPFAM" id="SSF52540">
    <property type="entry name" value="P-loop containing nucleoside triphosphate hydrolases"/>
    <property type="match status" value="1"/>
</dbReference>
<name>A0A9E7IWT2_9FIRM</name>
<reference evidence="6" key="1">
    <citation type="submission" date="2022-04" db="EMBL/GenBank/DDBJ databases">
        <title>Complete genome sequences of Ezakiella coagulans and Fenollaria massiliensis.</title>
        <authorList>
            <person name="France M.T."/>
            <person name="Clifford J."/>
            <person name="Narina S."/>
            <person name="Rutt L."/>
            <person name="Ravel J."/>
        </authorList>
    </citation>
    <scope>NUCLEOTIDE SEQUENCE</scope>
    <source>
        <strain evidence="6">C0061C2</strain>
    </source>
</reference>
<evidence type="ECO:0000256" key="2">
    <source>
        <dbReference type="ARBA" id="ARBA00049360"/>
    </source>
</evidence>
<evidence type="ECO:0000256" key="4">
    <source>
        <dbReference type="ARBA" id="ARBA00071824"/>
    </source>
</evidence>
<evidence type="ECO:0000313" key="6">
    <source>
        <dbReference type="EMBL" id="UQK59080.1"/>
    </source>
</evidence>
<gene>
    <name evidence="6" type="ORF">M1R53_07515</name>
</gene>
<evidence type="ECO:0000256" key="3">
    <source>
        <dbReference type="ARBA" id="ARBA00062323"/>
    </source>
</evidence>
<dbReference type="RefSeq" id="WP_249242601.1">
    <property type="nucleotide sequence ID" value="NZ_CP096649.1"/>
</dbReference>
<evidence type="ECO:0000256" key="1">
    <source>
        <dbReference type="ARBA" id="ARBA00006976"/>
    </source>
</evidence>
<dbReference type="KEGG" id="fms:M1R53_07515"/>
<sequence length="256" mass="28529">MSKTIVIFNQKGGVGKTTTAINLSYALAKLGQRVLCVDMDAQSNLSSGLLEDYSEATSATYTLLTDDKKDIRSLIKPTKLDKLHVIDSSTDIAGLEIELAQKGDWKDILKRRLDKIKSDYDFIFIDSPPSLGILSIMSLAAANSVIIPIQAEYYALEGVSKLIKTIELVKENYNQALTIEGVLITMFDARNNLHTEVFSEVQNFFGTKLYTAVINRNIRLAEAPSYSMSIFEYDKASKGAENYMNLAEEFLQKQGR</sequence>
<evidence type="ECO:0000313" key="7">
    <source>
        <dbReference type="Proteomes" id="UP000831151"/>
    </source>
</evidence>
<dbReference type="FunFam" id="3.40.50.300:FF:000285">
    <property type="entry name" value="Sporulation initiation inhibitor Soj"/>
    <property type="match status" value="1"/>
</dbReference>
<comment type="subunit">
    <text evidence="3">Dimerizes in the presence of ATP but not ADP; ATP-binding is required for double-stranded (ds)DNA-binding. Interacts with DnaA.</text>
</comment>
<dbReference type="InterPro" id="IPR025669">
    <property type="entry name" value="AAA_dom"/>
</dbReference>
<dbReference type="PANTHER" id="PTHR13696:SF52">
    <property type="entry name" value="PARA FAMILY PROTEIN CT_582"/>
    <property type="match status" value="1"/>
</dbReference>
<dbReference type="EMBL" id="CP096649">
    <property type="protein sequence ID" value="UQK59080.1"/>
    <property type="molecule type" value="Genomic_DNA"/>
</dbReference>
<accession>A0A9E7IWT2</accession>
<comment type="similarity">
    <text evidence="1">Belongs to the ParA family.</text>
</comment>
<keyword evidence="7" id="KW-1185">Reference proteome</keyword>
<dbReference type="InterPro" id="IPR050678">
    <property type="entry name" value="DNA_Partitioning_ATPase"/>
</dbReference>
<dbReference type="Pfam" id="PF13614">
    <property type="entry name" value="AAA_31"/>
    <property type="match status" value="1"/>
</dbReference>
<organism evidence="6 7">
    <name type="scientific">Fenollaria massiliensis</name>
    <dbReference type="NCBI Taxonomy" id="938288"/>
    <lineage>
        <taxon>Bacteria</taxon>
        <taxon>Bacillati</taxon>
        <taxon>Bacillota</taxon>
        <taxon>Clostridia</taxon>
        <taxon>Eubacteriales</taxon>
        <taxon>Fenollaria</taxon>
    </lineage>
</organism>